<keyword evidence="3" id="KW-0997">Cell inner membrane</keyword>
<dbReference type="Proteomes" id="UP000243525">
    <property type="component" value="Unassembled WGS sequence"/>
</dbReference>
<dbReference type="Pfam" id="PF03279">
    <property type="entry name" value="Lip_A_acyltrans"/>
    <property type="match status" value="1"/>
</dbReference>
<keyword evidence="7" id="KW-0812">Transmembrane</keyword>
<name>A0A2T5C1W5_9BACT</name>
<keyword evidence="4 8" id="KW-0808">Transferase</keyword>
<dbReference type="PANTHER" id="PTHR30606">
    <property type="entry name" value="LIPID A BIOSYNTHESIS LAUROYL ACYLTRANSFERASE"/>
    <property type="match status" value="1"/>
</dbReference>
<dbReference type="GO" id="GO:0016746">
    <property type="term" value="F:acyltransferase activity"/>
    <property type="evidence" value="ECO:0007669"/>
    <property type="project" value="UniProtKB-KW"/>
</dbReference>
<keyword evidence="5 7" id="KW-0472">Membrane</keyword>
<evidence type="ECO:0000256" key="6">
    <source>
        <dbReference type="ARBA" id="ARBA00023315"/>
    </source>
</evidence>
<evidence type="ECO:0000313" key="8">
    <source>
        <dbReference type="EMBL" id="PTN08598.1"/>
    </source>
</evidence>
<gene>
    <name evidence="8" type="ORF">C8N47_108155</name>
</gene>
<organism evidence="8 9">
    <name type="scientific">Mangrovibacterium marinum</name>
    <dbReference type="NCBI Taxonomy" id="1639118"/>
    <lineage>
        <taxon>Bacteria</taxon>
        <taxon>Pseudomonadati</taxon>
        <taxon>Bacteroidota</taxon>
        <taxon>Bacteroidia</taxon>
        <taxon>Marinilabiliales</taxon>
        <taxon>Prolixibacteraceae</taxon>
        <taxon>Mangrovibacterium</taxon>
    </lineage>
</organism>
<reference evidence="8 9" key="1">
    <citation type="submission" date="2018-04" db="EMBL/GenBank/DDBJ databases">
        <title>Genomic Encyclopedia of Archaeal and Bacterial Type Strains, Phase II (KMG-II): from individual species to whole genera.</title>
        <authorList>
            <person name="Goeker M."/>
        </authorList>
    </citation>
    <scope>NUCLEOTIDE SEQUENCE [LARGE SCALE GENOMIC DNA]</scope>
    <source>
        <strain evidence="8 9">DSM 28823</strain>
    </source>
</reference>
<dbReference type="GO" id="GO:0005886">
    <property type="term" value="C:plasma membrane"/>
    <property type="evidence" value="ECO:0007669"/>
    <property type="project" value="UniProtKB-SubCell"/>
</dbReference>
<dbReference type="EMBL" id="QAAD01000008">
    <property type="protein sequence ID" value="PTN08598.1"/>
    <property type="molecule type" value="Genomic_DNA"/>
</dbReference>
<accession>A0A2T5C1W5</accession>
<dbReference type="PANTHER" id="PTHR30606:SF10">
    <property type="entry name" value="PHOSPHATIDYLINOSITOL MANNOSIDE ACYLTRANSFERASE"/>
    <property type="match status" value="1"/>
</dbReference>
<evidence type="ECO:0000313" key="9">
    <source>
        <dbReference type="Proteomes" id="UP000243525"/>
    </source>
</evidence>
<dbReference type="CDD" id="cd07984">
    <property type="entry name" value="LPLAT_LABLAT-like"/>
    <property type="match status" value="1"/>
</dbReference>
<keyword evidence="7" id="KW-1133">Transmembrane helix</keyword>
<evidence type="ECO:0000256" key="3">
    <source>
        <dbReference type="ARBA" id="ARBA00022519"/>
    </source>
</evidence>
<evidence type="ECO:0000256" key="4">
    <source>
        <dbReference type="ARBA" id="ARBA00022679"/>
    </source>
</evidence>
<keyword evidence="2" id="KW-1003">Cell membrane</keyword>
<keyword evidence="6" id="KW-0012">Acyltransferase</keyword>
<dbReference type="AlphaFoldDB" id="A0A2T5C1W5"/>
<dbReference type="RefSeq" id="WP_146161497.1">
    <property type="nucleotide sequence ID" value="NZ_OY782574.1"/>
</dbReference>
<proteinExistence type="predicted"/>
<evidence type="ECO:0000256" key="2">
    <source>
        <dbReference type="ARBA" id="ARBA00022475"/>
    </source>
</evidence>
<keyword evidence="9" id="KW-1185">Reference proteome</keyword>
<evidence type="ECO:0000256" key="5">
    <source>
        <dbReference type="ARBA" id="ARBA00023136"/>
    </source>
</evidence>
<protein>
    <submittedName>
        <fullName evidence="8">KDO2-lipid IV(A) lauroyltransferase</fullName>
    </submittedName>
</protein>
<sequence>MKTLGQKLTIVFLKALSYLPFPVLYLFSDIFYLLVFHLIGYRKKVVFKNLENAFPEKSPKEINEIARKYYHHFCDITVETLKMNRLPIEKMKKHIVFKNPELLNRYFHENRGIIVLCAHYNNWEWNSSVQHILDHSLLMVYSPMYSNPPMEKYMVAMREQYGAKGVPMNQAPRAGLSINKGPDYNLLWLAADQTPPSGAQYWTTFLNQETPFFSGPQKIALKTNSPVFYHHIHKVKRGQYLVEFVEINSNPGKDEEHAVLLDYVDIVEQIIRKQPEYWLWSHRRWKHQRKKEQQLIARNTKPRFEKQIDEMLNELNQLKSL</sequence>
<feature type="transmembrane region" description="Helical" evidence="7">
    <location>
        <begin position="23"/>
        <end position="41"/>
    </location>
</feature>
<dbReference type="InterPro" id="IPR004960">
    <property type="entry name" value="LipA_acyltrans"/>
</dbReference>
<comment type="subcellular location">
    <subcellularLocation>
        <location evidence="1">Cell inner membrane</location>
    </subcellularLocation>
</comment>
<dbReference type="OrthoDB" id="9801955at2"/>
<dbReference type="GO" id="GO:0009247">
    <property type="term" value="P:glycolipid biosynthetic process"/>
    <property type="evidence" value="ECO:0007669"/>
    <property type="project" value="UniProtKB-ARBA"/>
</dbReference>
<evidence type="ECO:0000256" key="7">
    <source>
        <dbReference type="SAM" id="Phobius"/>
    </source>
</evidence>
<evidence type="ECO:0000256" key="1">
    <source>
        <dbReference type="ARBA" id="ARBA00004533"/>
    </source>
</evidence>
<comment type="caution">
    <text evidence="8">The sequence shown here is derived from an EMBL/GenBank/DDBJ whole genome shotgun (WGS) entry which is preliminary data.</text>
</comment>